<evidence type="ECO:0000313" key="2">
    <source>
        <dbReference type="Proteomes" id="UP000005953"/>
    </source>
</evidence>
<gene>
    <name evidence="1" type="ORF">MED297_16559</name>
</gene>
<dbReference type="InterPro" id="IPR009078">
    <property type="entry name" value="Ferritin-like_SF"/>
</dbReference>
<keyword evidence="2" id="KW-1185">Reference proteome</keyword>
<comment type="caution">
    <text evidence="1">The sequence shown here is derived from an EMBL/GenBank/DDBJ whole genome shotgun (WGS) entry which is preliminary data.</text>
</comment>
<dbReference type="HOGENOM" id="CLU_056571_0_0_6"/>
<dbReference type="InterPro" id="IPR010386">
    <property type="entry name" value="tRNA-Hydrxlase_MiaE"/>
</dbReference>
<dbReference type="EMBL" id="AAOE01000021">
    <property type="protein sequence ID" value="EAR08370.1"/>
    <property type="molecule type" value="Genomic_DNA"/>
</dbReference>
<organism evidence="1 2">
    <name type="scientific">Reinekea blandensis MED297</name>
    <dbReference type="NCBI Taxonomy" id="314283"/>
    <lineage>
        <taxon>Bacteria</taxon>
        <taxon>Pseudomonadati</taxon>
        <taxon>Pseudomonadota</taxon>
        <taxon>Gammaproteobacteria</taxon>
        <taxon>Oceanospirillales</taxon>
        <taxon>Saccharospirillaceae</taxon>
        <taxon>Reinekea</taxon>
    </lineage>
</organism>
<dbReference type="GO" id="GO:0045301">
    <property type="term" value="F:tRNA 2-(methylsulfanyl)-N(6)-isopentenyladenosine(37) hydroxylase activity"/>
    <property type="evidence" value="ECO:0007669"/>
    <property type="project" value="InterPro"/>
</dbReference>
<dbReference type="CDD" id="cd07910">
    <property type="entry name" value="MiaE"/>
    <property type="match status" value="1"/>
</dbReference>
<dbReference type="InterPro" id="IPR012347">
    <property type="entry name" value="Ferritin-like"/>
</dbReference>
<proteinExistence type="predicted"/>
<dbReference type="SUPFAM" id="SSF47240">
    <property type="entry name" value="Ferritin-like"/>
    <property type="match status" value="1"/>
</dbReference>
<dbReference type="RefSeq" id="WP_008043601.1">
    <property type="nucleotide sequence ID" value="NZ_CH724150.1"/>
</dbReference>
<dbReference type="STRING" id="314283.MED297_16559"/>
<protein>
    <submittedName>
        <fullName evidence="1">tRNA-(Ms[2]io[6]A)-hydroxylase</fullName>
    </submittedName>
</protein>
<dbReference type="PIRSF" id="PIRSF020736">
    <property type="entry name" value="MiaE"/>
    <property type="match status" value="1"/>
</dbReference>
<accession>A4BHH2</accession>
<evidence type="ECO:0000313" key="1">
    <source>
        <dbReference type="EMBL" id="EAR08370.1"/>
    </source>
</evidence>
<reference evidence="1 2" key="1">
    <citation type="submission" date="2006-02" db="EMBL/GenBank/DDBJ databases">
        <authorList>
            <person name="Pinhassi J."/>
            <person name="Pedros-Alio C."/>
            <person name="Ferriera S."/>
            <person name="Johnson J."/>
            <person name="Kravitz S."/>
            <person name="Halpern A."/>
            <person name="Remington K."/>
            <person name="Beeson K."/>
            <person name="Tran B."/>
            <person name="Rogers Y.-H."/>
            <person name="Friedman R."/>
            <person name="Venter J.C."/>
        </authorList>
    </citation>
    <scope>NUCLEOTIDE SEQUENCE [LARGE SCALE GENOMIC DNA]</scope>
    <source>
        <strain evidence="1 2">MED297</strain>
    </source>
</reference>
<dbReference type="GO" id="GO:0006400">
    <property type="term" value="P:tRNA modification"/>
    <property type="evidence" value="ECO:0007669"/>
    <property type="project" value="InterPro"/>
</dbReference>
<dbReference type="Pfam" id="PF06175">
    <property type="entry name" value="MiaE"/>
    <property type="match status" value="1"/>
</dbReference>
<dbReference type="PANTHER" id="PTHR42637:SF1">
    <property type="entry name" value="TRNA 2-(METHYLSULFANYL)-N(6)-ISOPENTENYLADENOSINE(37) HYDROXYLASE"/>
    <property type="match status" value="1"/>
</dbReference>
<dbReference type="AlphaFoldDB" id="A4BHH2"/>
<dbReference type="Proteomes" id="UP000005953">
    <property type="component" value="Unassembled WGS sequence"/>
</dbReference>
<dbReference type="PANTHER" id="PTHR42637">
    <property type="entry name" value="TRNA-(MS[2]IO[6]A)-HYDROXYLASE"/>
    <property type="match status" value="1"/>
</dbReference>
<dbReference type="Gene3D" id="1.20.1260.10">
    <property type="match status" value="1"/>
</dbReference>
<name>A4BHH2_9GAMM</name>
<sequence length="208" mass="23967">MDTELIDDILTDIRHFLLCSTPQGWIDVALDNVPLLLIDHANCEKKAASTAMSMMYKYIDRRELLAKMSKLAREELVHFDQVTKIMYERNIEYIPVSAARYAAGLHKLVRKEEPNQLIDKCIIGAIVEARSCERFACLIPYLDETLAKFYYSLLKSEGRHFRDYLTLAELYADQPIDERVQVFLDAEKALIESDDVEFRFHSGVPSVA</sequence>